<feature type="region of interest" description="Disordered" evidence="1">
    <location>
        <begin position="191"/>
        <end position="241"/>
    </location>
</feature>
<dbReference type="AlphaFoldDB" id="A0A2J5I957"/>
<dbReference type="Proteomes" id="UP000235023">
    <property type="component" value="Unassembled WGS sequence"/>
</dbReference>
<keyword evidence="3" id="KW-1185">Reference proteome</keyword>
<feature type="compositionally biased region" description="Low complexity" evidence="1">
    <location>
        <begin position="124"/>
        <end position="135"/>
    </location>
</feature>
<accession>A0A2J5I957</accession>
<gene>
    <name evidence="2" type="ORF">BDW42DRAFT_190139</name>
</gene>
<evidence type="ECO:0000313" key="2">
    <source>
        <dbReference type="EMBL" id="PLN86555.1"/>
    </source>
</evidence>
<dbReference type="OrthoDB" id="4509870at2759"/>
<proteinExistence type="predicted"/>
<evidence type="ECO:0000313" key="3">
    <source>
        <dbReference type="Proteomes" id="UP000235023"/>
    </source>
</evidence>
<feature type="region of interest" description="Disordered" evidence="1">
    <location>
        <begin position="270"/>
        <end position="297"/>
    </location>
</feature>
<evidence type="ECO:0000256" key="1">
    <source>
        <dbReference type="SAM" id="MobiDB-lite"/>
    </source>
</evidence>
<feature type="compositionally biased region" description="Low complexity" evidence="1">
    <location>
        <begin position="160"/>
        <end position="170"/>
    </location>
</feature>
<name>A0A2J5I957_9EURO</name>
<feature type="region of interest" description="Disordered" evidence="1">
    <location>
        <begin position="120"/>
        <end position="174"/>
    </location>
</feature>
<organism evidence="2 3">
    <name type="scientific">Aspergillus taichungensis</name>
    <dbReference type="NCBI Taxonomy" id="482145"/>
    <lineage>
        <taxon>Eukaryota</taxon>
        <taxon>Fungi</taxon>
        <taxon>Dikarya</taxon>
        <taxon>Ascomycota</taxon>
        <taxon>Pezizomycotina</taxon>
        <taxon>Eurotiomycetes</taxon>
        <taxon>Eurotiomycetidae</taxon>
        <taxon>Eurotiales</taxon>
        <taxon>Aspergillaceae</taxon>
        <taxon>Aspergillus</taxon>
        <taxon>Aspergillus subgen. Circumdati</taxon>
    </lineage>
</organism>
<sequence length="407" mass="44324">MPRYLTVPRGAASLLASAKGRAPRSTQPVTHLTSRLAINRGLSPAPCPSFKPAITTQPGVHSFADLTRRSRLGFPLCPPAPAPSTRFFTPLPGSIPAPPLFQQSTRLQRSTRCVPQAAASSVHATRSARAPAAAPAPRPARRFLARRSARDAEPVSRSIPARARAPTWAPTPAPASVSRSARLLARHPALPPVPAPFSRSARPLARHPVPRPAPAPVSRSARLLARHPVPPPTPVRRSFGRPPVLDRMAKHRAAHQQELERLKGLHRVQPSIPSAGPPPKPTLVQPTQVGGEVKPKKRSFPAALATIRDPSGVDGTILSFGRRDLRERRQSSWMDDGWDWRWLRPDPRRSQIVGAIQHQLRKSYVVGIGGRARCDGQGPVCLETDCVIGVVRDGEWWAHARPLRRDS</sequence>
<dbReference type="EMBL" id="KZ559498">
    <property type="protein sequence ID" value="PLN86555.1"/>
    <property type="molecule type" value="Genomic_DNA"/>
</dbReference>
<reference evidence="3" key="1">
    <citation type="submission" date="2017-12" db="EMBL/GenBank/DDBJ databases">
        <authorList>
            <consortium name="DOE Joint Genome Institute"/>
            <person name="Mondo S.J."/>
            <person name="Kjaerbolling I."/>
            <person name="Vesth T.C."/>
            <person name="Frisvad J.C."/>
            <person name="Nybo J.L."/>
            <person name="Theobald S."/>
            <person name="Kuo A."/>
            <person name="Bowyer P."/>
            <person name="Matsuda Y."/>
            <person name="Lyhne E.K."/>
            <person name="Kogle M.E."/>
            <person name="Clum A."/>
            <person name="Lipzen A."/>
            <person name="Salamov A."/>
            <person name="Ngan C.Y."/>
            <person name="Daum C."/>
            <person name="Chiniquy J."/>
            <person name="Barry K."/>
            <person name="LaButti K."/>
            <person name="Haridas S."/>
            <person name="Simmons B.A."/>
            <person name="Magnuson J.K."/>
            <person name="Mortensen U.H."/>
            <person name="Larsen T.O."/>
            <person name="Grigoriev I.V."/>
            <person name="Baker S.E."/>
            <person name="Andersen M.R."/>
            <person name="Nordberg H.P."/>
            <person name="Cantor M.N."/>
            <person name="Hua S.X."/>
        </authorList>
    </citation>
    <scope>NUCLEOTIDE SEQUENCE [LARGE SCALE GENOMIC DNA]</scope>
    <source>
        <strain evidence="3">IBT 19404</strain>
    </source>
</reference>
<protein>
    <submittedName>
        <fullName evidence="2">Uncharacterized protein</fullName>
    </submittedName>
</protein>